<keyword evidence="13" id="KW-0325">Glycoprotein</keyword>
<evidence type="ECO:0000256" key="2">
    <source>
        <dbReference type="ARBA" id="ARBA00009592"/>
    </source>
</evidence>
<accession>A0A0D2ZVM3</accession>
<dbReference type="InterPro" id="IPR032675">
    <property type="entry name" value="LRR_dom_sf"/>
</dbReference>
<keyword evidence="7" id="KW-0677">Repeat</keyword>
<dbReference type="KEGG" id="boe:106336286"/>
<dbReference type="AlphaFoldDB" id="A0A0D2ZVM3"/>
<evidence type="ECO:0000256" key="5">
    <source>
        <dbReference type="ARBA" id="ARBA00022692"/>
    </source>
</evidence>
<reference evidence="16" key="2">
    <citation type="submission" date="2015-06" db="UniProtKB">
        <authorList>
            <consortium name="EnsemblPlants"/>
        </authorList>
    </citation>
    <scope>IDENTIFICATION</scope>
</reference>
<keyword evidence="3" id="KW-1003">Cell membrane</keyword>
<proteinExistence type="inferred from homology"/>
<dbReference type="GeneID" id="106321513"/>
<keyword evidence="11" id="KW-0472">Membrane</keyword>
<dbReference type="OMA" id="PLAICNQ"/>
<keyword evidence="8" id="KW-0547">Nucleotide-binding</keyword>
<dbReference type="FunFam" id="3.80.10.10:FF:000095">
    <property type="entry name" value="LRR receptor-like serine/threonine-protein kinase GSO1"/>
    <property type="match status" value="1"/>
</dbReference>
<dbReference type="InterPro" id="IPR001611">
    <property type="entry name" value="Leu-rich_rpt"/>
</dbReference>
<keyword evidence="12" id="KW-0675">Receptor</keyword>
<dbReference type="Proteomes" id="UP000032141">
    <property type="component" value="Chromosome C3"/>
</dbReference>
<dbReference type="PRINTS" id="PR00019">
    <property type="entry name" value="LEURICHRPT"/>
</dbReference>
<dbReference type="PANTHER" id="PTHR48053">
    <property type="entry name" value="LEUCINE RICH REPEAT FAMILY PROTEIN, EXPRESSED"/>
    <property type="match status" value="1"/>
</dbReference>
<evidence type="ECO:0000256" key="15">
    <source>
        <dbReference type="SAM" id="SignalP"/>
    </source>
</evidence>
<feature type="signal peptide" evidence="15">
    <location>
        <begin position="1"/>
        <end position="22"/>
    </location>
</feature>
<evidence type="ECO:0000256" key="9">
    <source>
        <dbReference type="ARBA" id="ARBA00022840"/>
    </source>
</evidence>
<evidence type="ECO:0000256" key="8">
    <source>
        <dbReference type="ARBA" id="ARBA00022741"/>
    </source>
</evidence>
<dbReference type="GO" id="GO:0005886">
    <property type="term" value="C:plasma membrane"/>
    <property type="evidence" value="ECO:0007669"/>
    <property type="project" value="UniProtKB-SubCell"/>
</dbReference>
<dbReference type="HOGENOM" id="CLU_000288_18_3_1"/>
<keyword evidence="10" id="KW-1133">Transmembrane helix</keyword>
<evidence type="ECO:0000256" key="13">
    <source>
        <dbReference type="ARBA" id="ARBA00023180"/>
    </source>
</evidence>
<dbReference type="SUPFAM" id="SSF52058">
    <property type="entry name" value="L domain-like"/>
    <property type="match status" value="2"/>
</dbReference>
<evidence type="ECO:0000313" key="16">
    <source>
        <dbReference type="EnsemblPlants" id="Bo01855s010.1"/>
    </source>
</evidence>
<dbReference type="GeneID" id="106336286"/>
<evidence type="ECO:0000256" key="7">
    <source>
        <dbReference type="ARBA" id="ARBA00022737"/>
    </source>
</evidence>
<dbReference type="Pfam" id="PF00560">
    <property type="entry name" value="LRR_1"/>
    <property type="match status" value="10"/>
</dbReference>
<evidence type="ECO:0000256" key="4">
    <source>
        <dbReference type="ARBA" id="ARBA00022614"/>
    </source>
</evidence>
<keyword evidence="5" id="KW-0812">Transmembrane</keyword>
<dbReference type="EnsemblPlants" id="Bo01855s010.1">
    <property type="protein sequence ID" value="Bo01855s010.1"/>
    <property type="gene ID" value="Bo01855s010"/>
</dbReference>
<dbReference type="InterPro" id="IPR051716">
    <property type="entry name" value="Plant_RL_S/T_kinase"/>
</dbReference>
<comment type="subcellular location">
    <subcellularLocation>
        <location evidence="1">Cell membrane</location>
        <topology evidence="1">Single-pass type I membrane protein</topology>
    </subcellularLocation>
</comment>
<dbReference type="eggNOG" id="KOG0619">
    <property type="taxonomic scope" value="Eukaryota"/>
</dbReference>
<dbReference type="Gene3D" id="3.80.10.10">
    <property type="entry name" value="Ribonuclease Inhibitor"/>
    <property type="match status" value="4"/>
</dbReference>
<protein>
    <recommendedName>
        <fullName evidence="18">Leucine-rich repeat-containing N-terminal plant-type domain-containing protein</fullName>
    </recommendedName>
</protein>
<dbReference type="SMART" id="SM00369">
    <property type="entry name" value="LRR_TYP"/>
    <property type="match status" value="7"/>
</dbReference>
<evidence type="ECO:0008006" key="18">
    <source>
        <dbReference type="Google" id="ProtNLM"/>
    </source>
</evidence>
<dbReference type="SMART" id="SM00365">
    <property type="entry name" value="LRR_SD22"/>
    <property type="match status" value="5"/>
</dbReference>
<dbReference type="Pfam" id="PF13855">
    <property type="entry name" value="LRR_8"/>
    <property type="match status" value="1"/>
</dbReference>
<dbReference type="KEGG" id="boe:106321513"/>
<reference evidence="16 17" key="1">
    <citation type="journal article" date="2014" name="Genome Biol.">
        <title>Transcriptome and methylome profiling reveals relics of genome dominance in the mesopolyploid Brassica oleracea.</title>
        <authorList>
            <person name="Parkin I.A."/>
            <person name="Koh C."/>
            <person name="Tang H."/>
            <person name="Robinson S.J."/>
            <person name="Kagale S."/>
            <person name="Clarke W.E."/>
            <person name="Town C.D."/>
            <person name="Nixon J."/>
            <person name="Krishnakumar V."/>
            <person name="Bidwell S.L."/>
            <person name="Denoeud F."/>
            <person name="Belcram H."/>
            <person name="Links M.G."/>
            <person name="Just J."/>
            <person name="Clarke C."/>
            <person name="Bender T."/>
            <person name="Huebert T."/>
            <person name="Mason A.S."/>
            <person name="Pires J.C."/>
            <person name="Barker G."/>
            <person name="Moore J."/>
            <person name="Walley P.G."/>
            <person name="Manoli S."/>
            <person name="Batley J."/>
            <person name="Edwards D."/>
            <person name="Nelson M.N."/>
            <person name="Wang X."/>
            <person name="Paterson A.H."/>
            <person name="King G."/>
            <person name="Bancroft I."/>
            <person name="Chalhoub B."/>
            <person name="Sharpe A.G."/>
        </authorList>
    </citation>
    <scope>NUCLEOTIDE SEQUENCE [LARGE SCALE GENOMIC DNA]</scope>
    <source>
        <strain evidence="17">cv. TO1000</strain>
        <strain evidence="16">TO1000</strain>
    </source>
</reference>
<evidence type="ECO:0000313" key="17">
    <source>
        <dbReference type="Proteomes" id="UP000032141"/>
    </source>
</evidence>
<organism evidence="16 17">
    <name type="scientific">Brassica oleracea var. oleracea</name>
    <dbReference type="NCBI Taxonomy" id="109376"/>
    <lineage>
        <taxon>Eukaryota</taxon>
        <taxon>Viridiplantae</taxon>
        <taxon>Streptophyta</taxon>
        <taxon>Embryophyta</taxon>
        <taxon>Tracheophyta</taxon>
        <taxon>Spermatophyta</taxon>
        <taxon>Magnoliopsida</taxon>
        <taxon>eudicotyledons</taxon>
        <taxon>Gunneridae</taxon>
        <taxon>Pentapetalae</taxon>
        <taxon>rosids</taxon>
        <taxon>malvids</taxon>
        <taxon>Brassicales</taxon>
        <taxon>Brassicaceae</taxon>
        <taxon>Brassiceae</taxon>
        <taxon>Brassica</taxon>
    </lineage>
</organism>
<dbReference type="EnsemblPlants" id="Bo3g027110.1">
    <property type="protein sequence ID" value="Bo3g027110.1"/>
    <property type="gene ID" value="Bo3g027110"/>
</dbReference>
<dbReference type="FunFam" id="3.80.10.10:FF:000111">
    <property type="entry name" value="LRR receptor-like serine/threonine-protein kinase ERECTA"/>
    <property type="match status" value="1"/>
</dbReference>
<evidence type="ECO:0000256" key="3">
    <source>
        <dbReference type="ARBA" id="ARBA00022475"/>
    </source>
</evidence>
<keyword evidence="4" id="KW-0433">Leucine-rich repeat</keyword>
<dbReference type="GO" id="GO:0005524">
    <property type="term" value="F:ATP binding"/>
    <property type="evidence" value="ECO:0007669"/>
    <property type="project" value="UniProtKB-KW"/>
</dbReference>
<keyword evidence="17" id="KW-1185">Reference proteome</keyword>
<sequence>MMNMSCMHLHFLLVLVLGNLFASSVLTINALDVGIAGCRPNQIRALVQFKNEFESGGCNSSDYFQGVMCDNTTGVVTKLELASGCFTGILKPNSSLFELHHLQYLDLSNNNFTPSSLPSKFSNLNKLEVLFLSSNGFTGQVPFSFSNLSQLSYLDISQNELTGSLQLIRNLSKLSFLDLSFNQFSGTLNPSSSLFELHHLFYLHLSHNNLGSSSLPSEFGNFNRLEMLSLSSNGFHGQVPSSFSNLSRLTVLNLGNNSLTGSVHFVQNYTTLCDLKLSNNYFSGTIPSSLLTMPFLAQVDLSGNSLTDPIEVPNSSSSSQLEILYLQGNQFRGQILEPISKLINLRKLDLSYQNISYPIDLHLFSSINSLAYLDLSGNSISPTSSYVPLTLEVLVLMGCGISQFPNFLKGLNSLTRVHFSHNRIKGKVPEWFWNLPRLSIVTLSNNSLTGFEGSVEALENSSVKILDLALNHFEGPLPNPPHSLNGLSTWNNSFTGNIPLALCNRSFLAVLDLSYNNFTGSIPGCLSNLQNSLIILNLRKNNLEGSLPDMCYDDDALLRTLDVGYNRLTGKLPRSLMNCSSLKFLSVHNNRMKDTFPFWLKALPYLQALILRSNKFYGTISPSDQGSLAFPELRILEVSYNNFTGSLPLDYFVNWKASSLQIDEDAGIYMGYYARISLYYYDDNIDLEYKGLSMEQAKILNSYATIDFSGNGLEGQIPESIGLLRKLIALNLSNNAFTGHIPLSLSNVSELESLDLSGNQLSGTIPKGLGSLSFLEYISVAHNQLKGEIPQGTQITGQPKSSFEGNAGLCGLPLEQSCFGTNAPPMQQSEEEKEEEEEEEENVLNWEATAIGYGTGLLLGLAIGHVIASFKPEWLVKIIGMSKRRNR</sequence>
<evidence type="ECO:0000256" key="10">
    <source>
        <dbReference type="ARBA" id="ARBA00022989"/>
    </source>
</evidence>
<feature type="compositionally biased region" description="Acidic residues" evidence="14">
    <location>
        <begin position="829"/>
        <end position="841"/>
    </location>
</feature>
<dbReference type="STRING" id="109376.A0A0D2ZVM3"/>
<dbReference type="RefSeq" id="XP_013615229.1">
    <property type="nucleotide sequence ID" value="XM_013759775.1"/>
</dbReference>
<evidence type="ECO:0000256" key="1">
    <source>
        <dbReference type="ARBA" id="ARBA00004251"/>
    </source>
</evidence>
<evidence type="ECO:0000256" key="6">
    <source>
        <dbReference type="ARBA" id="ARBA00022729"/>
    </source>
</evidence>
<name>A0A0D2ZVM3_BRAOL</name>
<keyword evidence="9" id="KW-0067">ATP-binding</keyword>
<dbReference type="Gramene" id="Bo3g027110.1">
    <property type="protein sequence ID" value="Bo3g027110.1"/>
    <property type="gene ID" value="Bo3g027110"/>
</dbReference>
<dbReference type="Gramene" id="Bo01855s010.1">
    <property type="protein sequence ID" value="Bo01855s010.1"/>
    <property type="gene ID" value="Bo01855s010"/>
</dbReference>
<feature type="chain" id="PRO_5014019952" description="Leucine-rich repeat-containing N-terminal plant-type domain-containing protein" evidence="15">
    <location>
        <begin position="23"/>
        <end position="887"/>
    </location>
</feature>
<dbReference type="InterPro" id="IPR003591">
    <property type="entry name" value="Leu-rich_rpt_typical-subtyp"/>
</dbReference>
<dbReference type="FunFam" id="3.80.10.10:FF:000041">
    <property type="entry name" value="LRR receptor-like serine/threonine-protein kinase ERECTA"/>
    <property type="match status" value="1"/>
</dbReference>
<dbReference type="RefSeq" id="XP_013630528.1">
    <property type="nucleotide sequence ID" value="XM_013775074.1"/>
</dbReference>
<dbReference type="PROSITE" id="PS51450">
    <property type="entry name" value="LRR"/>
    <property type="match status" value="1"/>
</dbReference>
<evidence type="ECO:0000256" key="12">
    <source>
        <dbReference type="ARBA" id="ARBA00023170"/>
    </source>
</evidence>
<evidence type="ECO:0000256" key="11">
    <source>
        <dbReference type="ARBA" id="ARBA00023136"/>
    </source>
</evidence>
<feature type="region of interest" description="Disordered" evidence="14">
    <location>
        <begin position="820"/>
        <end position="841"/>
    </location>
</feature>
<keyword evidence="6 15" id="KW-0732">Signal</keyword>
<dbReference type="PANTHER" id="PTHR48053:SF168">
    <property type="entry name" value="LRR RECEPTOR-LIKE KINASE FAMILY PROTEIN"/>
    <property type="match status" value="1"/>
</dbReference>
<dbReference type="OrthoDB" id="1416801at2759"/>
<comment type="similarity">
    <text evidence="2">Belongs to the RLP family.</text>
</comment>
<evidence type="ECO:0000256" key="14">
    <source>
        <dbReference type="SAM" id="MobiDB-lite"/>
    </source>
</evidence>